<dbReference type="OrthoDB" id="9804829at2"/>
<evidence type="ECO:0000313" key="2">
    <source>
        <dbReference type="EMBL" id="KIE48404.1"/>
    </source>
</evidence>
<feature type="transmembrane region" description="Helical" evidence="1">
    <location>
        <begin position="177"/>
        <end position="204"/>
    </location>
</feature>
<dbReference type="AlphaFoldDB" id="A0A0C1U6R1"/>
<dbReference type="STRING" id="29341.RSJ17_01230"/>
<organism evidence="2 3">
    <name type="scientific">Clostridium argentinense CDC 2741</name>
    <dbReference type="NCBI Taxonomy" id="1418104"/>
    <lineage>
        <taxon>Bacteria</taxon>
        <taxon>Bacillati</taxon>
        <taxon>Bacillota</taxon>
        <taxon>Clostridia</taxon>
        <taxon>Eubacteriales</taxon>
        <taxon>Clostridiaceae</taxon>
        <taxon>Clostridium</taxon>
    </lineage>
</organism>
<reference evidence="2 3" key="1">
    <citation type="journal article" date="2015" name="Infect. Genet. Evol.">
        <title>Genomic sequences of six botulinum neurotoxin-producing strains representing three clostridial species illustrate the mobility and diversity of botulinum neurotoxin genes.</title>
        <authorList>
            <person name="Smith T.J."/>
            <person name="Hill K.K."/>
            <person name="Xie G."/>
            <person name="Foley B.T."/>
            <person name="Williamson C.H."/>
            <person name="Foster J.T."/>
            <person name="Johnson S.L."/>
            <person name="Chertkov O."/>
            <person name="Teshima H."/>
            <person name="Gibbons H.S."/>
            <person name="Johnsky L.A."/>
            <person name="Karavis M.A."/>
            <person name="Smith L.A."/>
        </authorList>
    </citation>
    <scope>NUCLEOTIDE SEQUENCE [LARGE SCALE GENOMIC DNA]</scope>
    <source>
        <strain evidence="2 3">CDC 2741</strain>
    </source>
</reference>
<evidence type="ECO:0000256" key="1">
    <source>
        <dbReference type="SAM" id="Phobius"/>
    </source>
</evidence>
<keyword evidence="1" id="KW-1133">Transmembrane helix</keyword>
<evidence type="ECO:0008006" key="4">
    <source>
        <dbReference type="Google" id="ProtNLM"/>
    </source>
</evidence>
<keyword evidence="3" id="KW-1185">Reference proteome</keyword>
<accession>A0A0C1U6R1</accession>
<evidence type="ECO:0000313" key="3">
    <source>
        <dbReference type="Proteomes" id="UP000031366"/>
    </source>
</evidence>
<dbReference type="Pfam" id="PF22564">
    <property type="entry name" value="HAAS"/>
    <property type="match status" value="1"/>
</dbReference>
<gene>
    <name evidence="2" type="ORF">U732_4203</name>
</gene>
<sequence>MTKDQFISILSQGLYDFPANERMEIIYDYEEHFRVGKENGKTDEEIIRELGDPYTICSQYKANYEMNGNEYNSRQQYNNQNQYNNQYRKDSYNNTRYNRPYNLDDGFSKAMKIVGIIALVIICLPVLTTIGGLILGIFGVSIGLFVGGIGTIIGGLVGTVAVPFISIPLSVPLIGVVLLGIGLSILGVLIFFFGLFVCKAIYVLSIKVLDWFKLQLQI</sequence>
<proteinExistence type="predicted"/>
<comment type="caution">
    <text evidence="2">The sequence shown here is derived from an EMBL/GenBank/DDBJ whole genome shotgun (WGS) entry which is preliminary data.</text>
</comment>
<keyword evidence="1" id="KW-0472">Membrane</keyword>
<dbReference type="EMBL" id="AYSO01000009">
    <property type="protein sequence ID" value="KIE48404.1"/>
    <property type="molecule type" value="Genomic_DNA"/>
</dbReference>
<feature type="transmembrane region" description="Helical" evidence="1">
    <location>
        <begin position="144"/>
        <end position="165"/>
    </location>
</feature>
<feature type="transmembrane region" description="Helical" evidence="1">
    <location>
        <begin position="113"/>
        <end position="138"/>
    </location>
</feature>
<name>A0A0C1U6R1_9CLOT</name>
<dbReference type="Proteomes" id="UP000031366">
    <property type="component" value="Unassembled WGS sequence"/>
</dbReference>
<dbReference type="RefSeq" id="WP_039629824.1">
    <property type="nucleotide sequence ID" value="NZ_AYSO01000009.1"/>
</dbReference>
<keyword evidence="1" id="KW-0812">Transmembrane</keyword>
<protein>
    <recommendedName>
        <fullName evidence="4">DUF1700 domain-containing protein</fullName>
    </recommendedName>
</protein>